<dbReference type="InterPro" id="IPR049382">
    <property type="entry name" value="FGGY_C_2"/>
</dbReference>
<dbReference type="GO" id="GO:0005975">
    <property type="term" value="P:carbohydrate metabolic process"/>
    <property type="evidence" value="ECO:0007669"/>
    <property type="project" value="InterPro"/>
</dbReference>
<evidence type="ECO:0000259" key="5">
    <source>
        <dbReference type="Pfam" id="PF21546"/>
    </source>
</evidence>
<evidence type="ECO:0000259" key="4">
    <source>
        <dbReference type="Pfam" id="PF00370"/>
    </source>
</evidence>
<reference evidence="6 7" key="1">
    <citation type="submission" date="2018-08" db="EMBL/GenBank/DDBJ databases">
        <title>Genome sequencing of Agrobacterium vitis strain ICMP 10754.</title>
        <authorList>
            <person name="Visnovsky S.B."/>
            <person name="Pitman A.R."/>
        </authorList>
    </citation>
    <scope>NUCLEOTIDE SEQUENCE [LARGE SCALE GENOMIC DNA]</scope>
    <source>
        <strain evidence="6 7">ICMP 10754</strain>
    </source>
</reference>
<comment type="similarity">
    <text evidence="1">Belongs to the FGGY kinase family.</text>
</comment>
<accession>A0A368NZG2</accession>
<dbReference type="GO" id="GO:0016301">
    <property type="term" value="F:kinase activity"/>
    <property type="evidence" value="ECO:0007669"/>
    <property type="project" value="UniProtKB-KW"/>
</dbReference>
<feature type="domain" description="Carbohydrate kinase FGGY N-terminal" evidence="4">
    <location>
        <begin position="8"/>
        <end position="243"/>
    </location>
</feature>
<dbReference type="InterPro" id="IPR050406">
    <property type="entry name" value="FGGY_Carb_Kinase"/>
</dbReference>
<dbReference type="Proteomes" id="UP000436911">
    <property type="component" value="Unassembled WGS sequence"/>
</dbReference>
<gene>
    <name evidence="6" type="ORF">DXT89_11865</name>
</gene>
<dbReference type="PANTHER" id="PTHR43095">
    <property type="entry name" value="SUGAR KINASE"/>
    <property type="match status" value="1"/>
</dbReference>
<dbReference type="GeneID" id="60680218"/>
<dbReference type="Pfam" id="PF00370">
    <property type="entry name" value="FGGY_N"/>
    <property type="match status" value="1"/>
</dbReference>
<evidence type="ECO:0000313" key="7">
    <source>
        <dbReference type="Proteomes" id="UP000436911"/>
    </source>
</evidence>
<proteinExistence type="inferred from homology"/>
<keyword evidence="3 6" id="KW-0418">Kinase</keyword>
<evidence type="ECO:0000313" key="6">
    <source>
        <dbReference type="EMBL" id="KAA3527950.1"/>
    </source>
</evidence>
<sequence length="468" mass="49778">MSRISETVVVIDIGKTNAKVVVLQASTGLELGCRRMPNTGVGEGPYPHFDTDKLWSFILDALKAFAAGPGFDAISITTHGASAALLDGDGELAMPVLDYEYRYPETITLAYDALRPSFDETFSPRLPGGLNLGAQLHYQKTAFPALFSGVATIVTYPQYWAFRLTGVAANEATSLGCHTDLWRPQQGCYSSLVERLELGPNLAPLRSAFDALGDVTQSVAEQIGLSRPIPVYCGIHDSNASLLPHLLRREKPFTVVSTGTWIIGFAVGSTAALLDPVRDTLANVDAHGQAVPSCRYMGGREFEILVQGLDVPDEVEIERAAEQVISGDVMRLPSVVDGSGPYPTRNGGWTVVPEGAAQLYAAASLYTAIMTASSLSLIGSTGPVLVEGPFAKNRLYLRALAACTGREVVVAEGGTPTGTAEGAALLTGMTVPMPGEIHVGPDQLDLKTYFHDFQDRCSIIFPAASTPT</sequence>
<dbReference type="InterPro" id="IPR043129">
    <property type="entry name" value="ATPase_NBD"/>
</dbReference>
<dbReference type="SUPFAM" id="SSF53067">
    <property type="entry name" value="Actin-like ATPase domain"/>
    <property type="match status" value="2"/>
</dbReference>
<dbReference type="Gene3D" id="3.30.420.40">
    <property type="match status" value="2"/>
</dbReference>
<dbReference type="Pfam" id="PF21546">
    <property type="entry name" value="FGGY_C_2"/>
    <property type="match status" value="1"/>
</dbReference>
<dbReference type="RefSeq" id="WP_060716305.1">
    <property type="nucleotide sequence ID" value="NZ_CP055266.1"/>
</dbReference>
<dbReference type="PANTHER" id="PTHR43095:SF5">
    <property type="entry name" value="XYLULOSE KINASE"/>
    <property type="match status" value="1"/>
</dbReference>
<evidence type="ECO:0000256" key="2">
    <source>
        <dbReference type="ARBA" id="ARBA00022679"/>
    </source>
</evidence>
<feature type="domain" description="Carbohydrate kinase FGGY C-terminal" evidence="5">
    <location>
        <begin position="250"/>
        <end position="427"/>
    </location>
</feature>
<dbReference type="EMBL" id="QUSG01000005">
    <property type="protein sequence ID" value="KAA3527950.1"/>
    <property type="molecule type" value="Genomic_DNA"/>
</dbReference>
<dbReference type="CDD" id="cd07772">
    <property type="entry name" value="ASKHA_NBD_FGGY_NaCK-like"/>
    <property type="match status" value="1"/>
</dbReference>
<evidence type="ECO:0000256" key="3">
    <source>
        <dbReference type="ARBA" id="ARBA00022777"/>
    </source>
</evidence>
<comment type="caution">
    <text evidence="6">The sequence shown here is derived from an EMBL/GenBank/DDBJ whole genome shotgun (WGS) entry which is preliminary data.</text>
</comment>
<name>A0A368NZG2_AGRVI</name>
<protein>
    <submittedName>
        <fullName evidence="6">Carbohydrate kinase</fullName>
    </submittedName>
</protein>
<evidence type="ECO:0000256" key="1">
    <source>
        <dbReference type="ARBA" id="ARBA00009156"/>
    </source>
</evidence>
<dbReference type="AlphaFoldDB" id="A0A368NZG2"/>
<keyword evidence="2" id="KW-0808">Transferase</keyword>
<dbReference type="OrthoDB" id="9786272at2"/>
<dbReference type="InterPro" id="IPR018484">
    <property type="entry name" value="FGGY_N"/>
</dbReference>
<organism evidence="6 7">
    <name type="scientific">Agrobacterium vitis</name>
    <name type="common">Rhizobium vitis</name>
    <dbReference type="NCBI Taxonomy" id="373"/>
    <lineage>
        <taxon>Bacteria</taxon>
        <taxon>Pseudomonadati</taxon>
        <taxon>Pseudomonadota</taxon>
        <taxon>Alphaproteobacteria</taxon>
        <taxon>Hyphomicrobiales</taxon>
        <taxon>Rhizobiaceae</taxon>
        <taxon>Rhizobium/Agrobacterium group</taxon>
        <taxon>Agrobacterium</taxon>
    </lineage>
</organism>